<dbReference type="Pfam" id="PF00027">
    <property type="entry name" value="cNMP_binding"/>
    <property type="match status" value="1"/>
</dbReference>
<dbReference type="InterPro" id="IPR014710">
    <property type="entry name" value="RmlC-like_jellyroll"/>
</dbReference>
<proteinExistence type="predicted"/>
<reference evidence="3" key="1">
    <citation type="submission" date="2019-02" db="EMBL/GenBank/DDBJ databases">
        <authorList>
            <person name="Gruber-Vodicka R. H."/>
            <person name="Seah K. B. B."/>
        </authorList>
    </citation>
    <scope>NUCLEOTIDE SEQUENCE</scope>
    <source>
        <strain evidence="3">BECK_DK161</strain>
        <strain evidence="2">BECK_DK47</strain>
    </source>
</reference>
<name>A0A450SSN3_9GAMM</name>
<gene>
    <name evidence="2" type="ORF">BECKDK2373B_GA0170837_101023</name>
    <name evidence="3" type="ORF">BECKDK2373C_GA0170839_10566</name>
</gene>
<evidence type="ECO:0000259" key="1">
    <source>
        <dbReference type="PROSITE" id="PS50042"/>
    </source>
</evidence>
<dbReference type="InterPro" id="IPR000595">
    <property type="entry name" value="cNMP-bd_dom"/>
</dbReference>
<dbReference type="SMART" id="SM00100">
    <property type="entry name" value="cNMP"/>
    <property type="match status" value="1"/>
</dbReference>
<dbReference type="Gene3D" id="2.60.120.10">
    <property type="entry name" value="Jelly Rolls"/>
    <property type="match status" value="1"/>
</dbReference>
<dbReference type="CDD" id="cd00038">
    <property type="entry name" value="CAP_ED"/>
    <property type="match status" value="1"/>
</dbReference>
<organism evidence="3">
    <name type="scientific">Candidatus Kentrum sp. DK</name>
    <dbReference type="NCBI Taxonomy" id="2126562"/>
    <lineage>
        <taxon>Bacteria</taxon>
        <taxon>Pseudomonadati</taxon>
        <taxon>Pseudomonadota</taxon>
        <taxon>Gammaproteobacteria</taxon>
        <taxon>Candidatus Kentrum</taxon>
    </lineage>
</organism>
<dbReference type="PROSITE" id="PS50042">
    <property type="entry name" value="CNMP_BINDING_3"/>
    <property type="match status" value="1"/>
</dbReference>
<evidence type="ECO:0000313" key="3">
    <source>
        <dbReference type="EMBL" id="VFJ56912.1"/>
    </source>
</evidence>
<evidence type="ECO:0000313" key="2">
    <source>
        <dbReference type="EMBL" id="VFJ45297.1"/>
    </source>
</evidence>
<dbReference type="SUPFAM" id="SSF51206">
    <property type="entry name" value="cAMP-binding domain-like"/>
    <property type="match status" value="1"/>
</dbReference>
<dbReference type="AlphaFoldDB" id="A0A450SSN3"/>
<dbReference type="EMBL" id="CAADEX010000010">
    <property type="protein sequence ID" value="VFJ45297.1"/>
    <property type="molecule type" value="Genomic_DNA"/>
</dbReference>
<sequence length="161" mass="18296">MDENAKFEILRKSPIAANMTDDECRVLATIPNSRILANDEELLSEGHIDNSLHVIVEGMLAVTKDTGNGDWITLHILRAGDLAGELGFIDGRPHSATLRSVGETTIFTFERDRLEKVLETSPWMVYRLMQAIVQAIHEILRRMNNQHVELTNYITKQHGRY</sequence>
<dbReference type="InterPro" id="IPR018490">
    <property type="entry name" value="cNMP-bd_dom_sf"/>
</dbReference>
<protein>
    <submittedName>
        <fullName evidence="3">Cyclic nucleotide-binding domain-containing protein</fullName>
    </submittedName>
</protein>
<accession>A0A450SSN3</accession>
<feature type="domain" description="Cyclic nucleotide-binding" evidence="1">
    <location>
        <begin position="15"/>
        <end position="135"/>
    </location>
</feature>
<dbReference type="EMBL" id="CAADEY010000056">
    <property type="protein sequence ID" value="VFJ56912.1"/>
    <property type="molecule type" value="Genomic_DNA"/>
</dbReference>